<dbReference type="STRING" id="1182543.W9XMD9"/>
<sequence length="763" mass="84507">MTRKKPKPSSSAQSTNQSAEGNSATTRGKQEPPRPGPTPAPATDGKGGSAPHSHSTVPPALIICRNKHWKHISCYHGPWLGLPTEVLESLAYSNYYSPRPHPVHPAVLFDLVKIRKLIDEATSLAVRAASGAASASLHTSLSPNKGIYYGPDAEILGLNGRAGGHAKLSRERRHRMRDHATQKLYHAYSLDEIAASVVTMQSASALEDVAKLVLGREDQNPDALYVHFFHEKIPSMAMADHTPLDPLNHVINQKPTDSSPYRTRAVTRMFKYDYEGVVRDCTDGLAVHRLYHSQHQNDQQDLILAKDAATLGREFQPKGRVEDKDQPSSMEPQLLCLRGGAYLNLACENIRPALHGPHRDGAQQAADDMDPPVVDIRNKEAKHRAEARKLARTYAKRALRDYLSFLSHFEYTPGLPLEYTVQFVDNVSAPSLGRRSRGERLLDIDSHARTGTSQALVKYESMKDRLKNKGRPLLPSPPVYKVNELFAAVPPADVPPYAPERDTQIDPNHPIFSLPDFAEAVTYHPLLIDVLHSLLLCHCIIQTSTKELQRHAYMVARVARVCDGYPIFLSPRSSARADWMEILNRTENWIGLAQTWKTLCTPAHLAGYKYKSKPTDRKETAEEKRLRIKHAAYLQALADEGIMEEETRAAAYGEEDPSRKVYNRTNLMGSESDPSGDGSNGISSTSAEQWAMEDECPPGSTERADAIVQWIMEAPPPSISDGSRPKKSGPKGKLKKMGSTASNLRETEMTAVEQSVGNLELVD</sequence>
<dbReference type="eggNOG" id="ENOG502QUMF">
    <property type="taxonomic scope" value="Eukaryota"/>
</dbReference>
<keyword evidence="3" id="KW-1185">Reference proteome</keyword>
<dbReference type="GeneID" id="19190040"/>
<dbReference type="RefSeq" id="XP_007744113.1">
    <property type="nucleotide sequence ID" value="XM_007745923.1"/>
</dbReference>
<evidence type="ECO:0000313" key="2">
    <source>
        <dbReference type="EMBL" id="EXJ71514.1"/>
    </source>
</evidence>
<dbReference type="HOGENOM" id="CLU_012587_0_0_1"/>
<feature type="region of interest" description="Disordered" evidence="1">
    <location>
        <begin position="713"/>
        <end position="763"/>
    </location>
</feature>
<evidence type="ECO:0000256" key="1">
    <source>
        <dbReference type="SAM" id="MobiDB-lite"/>
    </source>
</evidence>
<feature type="compositionally biased region" description="Polar residues" evidence="1">
    <location>
        <begin position="8"/>
        <end position="27"/>
    </location>
</feature>
<organism evidence="2 3">
    <name type="scientific">Cladophialophora psammophila CBS 110553</name>
    <dbReference type="NCBI Taxonomy" id="1182543"/>
    <lineage>
        <taxon>Eukaryota</taxon>
        <taxon>Fungi</taxon>
        <taxon>Dikarya</taxon>
        <taxon>Ascomycota</taxon>
        <taxon>Pezizomycotina</taxon>
        <taxon>Eurotiomycetes</taxon>
        <taxon>Chaetothyriomycetidae</taxon>
        <taxon>Chaetothyriales</taxon>
        <taxon>Herpotrichiellaceae</taxon>
        <taxon>Cladophialophora</taxon>
    </lineage>
</organism>
<dbReference type="Proteomes" id="UP000019471">
    <property type="component" value="Unassembled WGS sequence"/>
</dbReference>
<comment type="caution">
    <text evidence="2">The sequence shown here is derived from an EMBL/GenBank/DDBJ whole genome shotgun (WGS) entry which is preliminary data.</text>
</comment>
<gene>
    <name evidence="2" type="ORF">A1O5_05322</name>
</gene>
<feature type="compositionally biased region" description="Basic residues" evidence="1">
    <location>
        <begin position="725"/>
        <end position="736"/>
    </location>
</feature>
<feature type="region of interest" description="Disordered" evidence="1">
    <location>
        <begin position="1"/>
        <end position="55"/>
    </location>
</feature>
<name>W9XMD9_9EURO</name>
<proteinExistence type="predicted"/>
<evidence type="ECO:0008006" key="4">
    <source>
        <dbReference type="Google" id="ProtNLM"/>
    </source>
</evidence>
<reference evidence="2 3" key="1">
    <citation type="submission" date="2013-03" db="EMBL/GenBank/DDBJ databases">
        <title>The Genome Sequence of Cladophialophora psammophila CBS 110553.</title>
        <authorList>
            <consortium name="The Broad Institute Genomics Platform"/>
            <person name="Cuomo C."/>
            <person name="de Hoog S."/>
            <person name="Gorbushina A."/>
            <person name="Walker B."/>
            <person name="Young S.K."/>
            <person name="Zeng Q."/>
            <person name="Gargeya S."/>
            <person name="Fitzgerald M."/>
            <person name="Haas B."/>
            <person name="Abouelleil A."/>
            <person name="Allen A.W."/>
            <person name="Alvarado L."/>
            <person name="Arachchi H.M."/>
            <person name="Berlin A.M."/>
            <person name="Chapman S.B."/>
            <person name="Gainer-Dewar J."/>
            <person name="Goldberg J."/>
            <person name="Griggs A."/>
            <person name="Gujja S."/>
            <person name="Hansen M."/>
            <person name="Howarth C."/>
            <person name="Imamovic A."/>
            <person name="Ireland A."/>
            <person name="Larimer J."/>
            <person name="McCowan C."/>
            <person name="Murphy C."/>
            <person name="Pearson M."/>
            <person name="Poon T.W."/>
            <person name="Priest M."/>
            <person name="Roberts A."/>
            <person name="Saif S."/>
            <person name="Shea T."/>
            <person name="Sisk P."/>
            <person name="Sykes S."/>
            <person name="Wortman J."/>
            <person name="Nusbaum C."/>
            <person name="Birren B."/>
        </authorList>
    </citation>
    <scope>NUCLEOTIDE SEQUENCE [LARGE SCALE GENOMIC DNA]</scope>
    <source>
        <strain evidence="2 3">CBS 110553</strain>
    </source>
</reference>
<feature type="compositionally biased region" description="Polar residues" evidence="1">
    <location>
        <begin position="663"/>
        <end position="673"/>
    </location>
</feature>
<accession>W9XMD9</accession>
<evidence type="ECO:0000313" key="3">
    <source>
        <dbReference type="Proteomes" id="UP000019471"/>
    </source>
</evidence>
<dbReference type="OrthoDB" id="420046at2759"/>
<protein>
    <recommendedName>
        <fullName evidence="4">Histidine kinase group protein</fullName>
    </recommendedName>
</protein>
<dbReference type="EMBL" id="AMGX01000007">
    <property type="protein sequence ID" value="EXJ71514.1"/>
    <property type="molecule type" value="Genomic_DNA"/>
</dbReference>
<dbReference type="AlphaFoldDB" id="W9XMD9"/>
<feature type="region of interest" description="Disordered" evidence="1">
    <location>
        <begin position="648"/>
        <end position="700"/>
    </location>
</feature>